<feature type="domain" description="Ig-like" evidence="3">
    <location>
        <begin position="493"/>
        <end position="600"/>
    </location>
</feature>
<accession>A0AAV4BTS0</accession>
<feature type="signal peptide" evidence="2">
    <location>
        <begin position="1"/>
        <end position="17"/>
    </location>
</feature>
<dbReference type="CDD" id="cd00096">
    <property type="entry name" value="Ig"/>
    <property type="match status" value="1"/>
</dbReference>
<feature type="region of interest" description="Disordered" evidence="1">
    <location>
        <begin position="373"/>
        <end position="392"/>
    </location>
</feature>
<reference evidence="4 5" key="1">
    <citation type="journal article" date="2021" name="Elife">
        <title>Chloroplast acquisition without the gene transfer in kleptoplastic sea slugs, Plakobranchus ocellatus.</title>
        <authorList>
            <person name="Maeda T."/>
            <person name="Takahashi S."/>
            <person name="Yoshida T."/>
            <person name="Shimamura S."/>
            <person name="Takaki Y."/>
            <person name="Nagai Y."/>
            <person name="Toyoda A."/>
            <person name="Suzuki Y."/>
            <person name="Arimoto A."/>
            <person name="Ishii H."/>
            <person name="Satoh N."/>
            <person name="Nishiyama T."/>
            <person name="Hasebe M."/>
            <person name="Maruyama T."/>
            <person name="Minagawa J."/>
            <person name="Obokata J."/>
            <person name="Shigenobu S."/>
        </authorList>
    </citation>
    <scope>NUCLEOTIDE SEQUENCE [LARGE SCALE GENOMIC DNA]</scope>
</reference>
<evidence type="ECO:0000313" key="4">
    <source>
        <dbReference type="EMBL" id="GFO22530.1"/>
    </source>
</evidence>
<comment type="caution">
    <text evidence="4">The sequence shown here is derived from an EMBL/GenBank/DDBJ whole genome shotgun (WGS) entry which is preliminary data.</text>
</comment>
<organism evidence="4 5">
    <name type="scientific">Plakobranchus ocellatus</name>
    <dbReference type="NCBI Taxonomy" id="259542"/>
    <lineage>
        <taxon>Eukaryota</taxon>
        <taxon>Metazoa</taxon>
        <taxon>Spiralia</taxon>
        <taxon>Lophotrochozoa</taxon>
        <taxon>Mollusca</taxon>
        <taxon>Gastropoda</taxon>
        <taxon>Heterobranchia</taxon>
        <taxon>Euthyneura</taxon>
        <taxon>Panpulmonata</taxon>
        <taxon>Sacoglossa</taxon>
        <taxon>Placobranchoidea</taxon>
        <taxon>Plakobranchidae</taxon>
        <taxon>Plakobranchus</taxon>
    </lineage>
</organism>
<evidence type="ECO:0000256" key="1">
    <source>
        <dbReference type="SAM" id="MobiDB-lite"/>
    </source>
</evidence>
<feature type="chain" id="PRO_5043618510" evidence="2">
    <location>
        <begin position="18"/>
        <end position="668"/>
    </location>
</feature>
<evidence type="ECO:0000256" key="2">
    <source>
        <dbReference type="SAM" id="SignalP"/>
    </source>
</evidence>
<evidence type="ECO:0000259" key="3">
    <source>
        <dbReference type="PROSITE" id="PS50835"/>
    </source>
</evidence>
<sequence length="668" mass="72456">MLFLSVILLTVLHQGAGDTTLCYKCDNVFQPAMCLQTTICGPEEACFVERGLDSIGATKYYSGCMAKKDCPLEHGDHFSIEQCLRCCLGDLCNIKGCGSLSITAEDQLTCFICSAISNPEHCMKTALCYPGEACGAMATVVNGTTVYDLACFGTAQCRNSNTKCCGVNGCNARLFSSLGAATSTPSTDDQTASGYMSGETTSMEISTNFGDTSSLNTETAPAGSTLMDTTLKSTEELGTTIESTEESETAQTSTLEFETTFGSTNEFETTLGSTNELETTIASTQDLETMLESTKLFETTLASTQEFETTIESTQELETTLESTQEIETTLASTQEFETTLASTQEFEMTLESTQNLETTLASTEEFETKLGSTQEFETTLPSTQEFETTPASTQEFETTLASTQELETKLSTQQFESTGLSTVILGVTESSTFLVTTPEITTEMESSVADTVVPSTTLEGTAEYPTTFMDTKSQAMMTSNTTENQDNTIDTPTFLGMNETSITKKEGTDLLLTCNAAGPPPISYSWVIPKIKQIMFIAQCDVQGEPAPEVTWYRVDCVHTSKLRFASQNSVLVFPELEPSLDSGLYVCNASNGQEEDLSYMAVYQETTIDCETIFDTFRSLFVYRARCPPECTNTAPGFNQTSVTESSFICSSLMPDSTGQVAWMSR</sequence>
<dbReference type="InterPro" id="IPR036179">
    <property type="entry name" value="Ig-like_dom_sf"/>
</dbReference>
<dbReference type="InterPro" id="IPR013098">
    <property type="entry name" value="Ig_I-set"/>
</dbReference>
<dbReference type="InterPro" id="IPR045860">
    <property type="entry name" value="Snake_toxin-like_sf"/>
</dbReference>
<dbReference type="CDD" id="cd00117">
    <property type="entry name" value="TFP"/>
    <property type="match status" value="1"/>
</dbReference>
<dbReference type="SUPFAM" id="SSF48726">
    <property type="entry name" value="Immunoglobulin"/>
    <property type="match status" value="1"/>
</dbReference>
<dbReference type="InterPro" id="IPR007110">
    <property type="entry name" value="Ig-like_dom"/>
</dbReference>
<dbReference type="Pfam" id="PF07679">
    <property type="entry name" value="I-set"/>
    <property type="match status" value="1"/>
</dbReference>
<dbReference type="InterPro" id="IPR013783">
    <property type="entry name" value="Ig-like_fold"/>
</dbReference>
<dbReference type="PROSITE" id="PS50835">
    <property type="entry name" value="IG_LIKE"/>
    <property type="match status" value="1"/>
</dbReference>
<dbReference type="EMBL" id="BLXT01005398">
    <property type="protein sequence ID" value="GFO22530.1"/>
    <property type="molecule type" value="Genomic_DNA"/>
</dbReference>
<proteinExistence type="predicted"/>
<dbReference type="SUPFAM" id="SSF57302">
    <property type="entry name" value="Snake toxin-like"/>
    <property type="match status" value="1"/>
</dbReference>
<dbReference type="AlphaFoldDB" id="A0AAV4BTS0"/>
<gene>
    <name evidence="4" type="ORF">PoB_004903500</name>
</gene>
<dbReference type="Proteomes" id="UP000735302">
    <property type="component" value="Unassembled WGS sequence"/>
</dbReference>
<keyword evidence="5" id="KW-1185">Reference proteome</keyword>
<name>A0AAV4BTS0_9GAST</name>
<evidence type="ECO:0000313" key="5">
    <source>
        <dbReference type="Proteomes" id="UP000735302"/>
    </source>
</evidence>
<protein>
    <submittedName>
        <fullName evidence="4">Mucin-22</fullName>
    </submittedName>
</protein>
<keyword evidence="2" id="KW-0732">Signal</keyword>
<dbReference type="Gene3D" id="2.60.40.10">
    <property type="entry name" value="Immunoglobulins"/>
    <property type="match status" value="1"/>
</dbReference>